<comment type="caution">
    <text evidence="6">The sequence shown here is derived from an EMBL/GenBank/DDBJ whole genome shotgun (WGS) entry which is preliminary data.</text>
</comment>
<dbReference type="InterPro" id="IPR011991">
    <property type="entry name" value="ArsR-like_HTH"/>
</dbReference>
<proteinExistence type="predicted"/>
<keyword evidence="3" id="KW-0804">Transcription</keyword>
<dbReference type="SUPFAM" id="SSF46785">
    <property type="entry name" value="Winged helix' DNA-binding domain"/>
    <property type="match status" value="1"/>
</dbReference>
<feature type="domain" description="HTH marR-type" evidence="5">
    <location>
        <begin position="39"/>
        <end position="173"/>
    </location>
</feature>
<evidence type="ECO:0000256" key="2">
    <source>
        <dbReference type="ARBA" id="ARBA00023125"/>
    </source>
</evidence>
<dbReference type="CDD" id="cd00090">
    <property type="entry name" value="HTH_ARSR"/>
    <property type="match status" value="1"/>
</dbReference>
<dbReference type="GO" id="GO:0003700">
    <property type="term" value="F:DNA-binding transcription factor activity"/>
    <property type="evidence" value="ECO:0007669"/>
    <property type="project" value="InterPro"/>
</dbReference>
<keyword evidence="1" id="KW-0805">Transcription regulation</keyword>
<dbReference type="Proteomes" id="UP000886749">
    <property type="component" value="Unassembled WGS sequence"/>
</dbReference>
<dbReference type="SMART" id="SM00347">
    <property type="entry name" value="HTH_MARR"/>
    <property type="match status" value="1"/>
</dbReference>
<evidence type="ECO:0000259" key="5">
    <source>
        <dbReference type="PROSITE" id="PS50995"/>
    </source>
</evidence>
<dbReference type="Gene3D" id="1.10.10.10">
    <property type="entry name" value="Winged helix-like DNA-binding domain superfamily/Winged helix DNA-binding domain"/>
    <property type="match status" value="1"/>
</dbReference>
<sequence length="204" mass="23891">MPNPCYNFLCTEHKSTNCSMPNEPEAQEVQQTMPEDFKAEELIFLLRRINLHLSTQLELSLKEKDISGIQAYFMVYLLRHHPQGTYLTELCREIGVSKPTLSVLMKKLREKGYLTFQENPEDIRKKKVLPTEKLMAEGNEFLQKANQMEDRICNVLTQQENVQLQTLAKKFLDRLAELEQEQGQTKSDRRYFKREKSFTTAQAV</sequence>
<dbReference type="PANTHER" id="PTHR42756">
    <property type="entry name" value="TRANSCRIPTIONAL REGULATOR, MARR"/>
    <property type="match status" value="1"/>
</dbReference>
<evidence type="ECO:0000313" key="6">
    <source>
        <dbReference type="EMBL" id="HIR41478.1"/>
    </source>
</evidence>
<dbReference type="PROSITE" id="PS50995">
    <property type="entry name" value="HTH_MARR_2"/>
    <property type="match status" value="1"/>
</dbReference>
<dbReference type="InterPro" id="IPR036390">
    <property type="entry name" value="WH_DNA-bd_sf"/>
</dbReference>
<name>A0A9D1DD37_9FIRM</name>
<reference evidence="6" key="1">
    <citation type="submission" date="2020-10" db="EMBL/GenBank/DDBJ databases">
        <authorList>
            <person name="Gilroy R."/>
        </authorList>
    </citation>
    <scope>NUCLEOTIDE SEQUENCE</scope>
    <source>
        <strain evidence="6">CHK184-25365</strain>
    </source>
</reference>
<reference evidence="6" key="2">
    <citation type="journal article" date="2021" name="PeerJ">
        <title>Extensive microbial diversity within the chicken gut microbiome revealed by metagenomics and culture.</title>
        <authorList>
            <person name="Gilroy R."/>
            <person name="Ravi A."/>
            <person name="Getino M."/>
            <person name="Pursley I."/>
            <person name="Horton D.L."/>
            <person name="Alikhan N.F."/>
            <person name="Baker D."/>
            <person name="Gharbi K."/>
            <person name="Hall N."/>
            <person name="Watson M."/>
            <person name="Adriaenssens E.M."/>
            <person name="Foster-Nyarko E."/>
            <person name="Jarju S."/>
            <person name="Secka A."/>
            <person name="Antonio M."/>
            <person name="Oren A."/>
            <person name="Chaudhuri R.R."/>
            <person name="La Ragione R."/>
            <person name="Hildebrand F."/>
            <person name="Pallen M.J."/>
        </authorList>
    </citation>
    <scope>NUCLEOTIDE SEQUENCE</scope>
    <source>
        <strain evidence="6">CHK184-25365</strain>
    </source>
</reference>
<evidence type="ECO:0000256" key="3">
    <source>
        <dbReference type="ARBA" id="ARBA00023163"/>
    </source>
</evidence>
<evidence type="ECO:0000256" key="4">
    <source>
        <dbReference type="SAM" id="MobiDB-lite"/>
    </source>
</evidence>
<dbReference type="GO" id="GO:0003677">
    <property type="term" value="F:DNA binding"/>
    <property type="evidence" value="ECO:0007669"/>
    <property type="project" value="UniProtKB-KW"/>
</dbReference>
<dbReference type="EMBL" id="DVGY01000151">
    <property type="protein sequence ID" value="HIR41478.1"/>
    <property type="molecule type" value="Genomic_DNA"/>
</dbReference>
<keyword evidence="2" id="KW-0238">DNA-binding</keyword>
<accession>A0A9D1DD37</accession>
<dbReference type="InterPro" id="IPR000835">
    <property type="entry name" value="HTH_MarR-typ"/>
</dbReference>
<evidence type="ECO:0000313" key="7">
    <source>
        <dbReference type="Proteomes" id="UP000886749"/>
    </source>
</evidence>
<dbReference type="PANTHER" id="PTHR42756:SF1">
    <property type="entry name" value="TRANSCRIPTIONAL REPRESSOR OF EMRAB OPERON"/>
    <property type="match status" value="1"/>
</dbReference>
<feature type="compositionally biased region" description="Basic and acidic residues" evidence="4">
    <location>
        <begin position="186"/>
        <end position="197"/>
    </location>
</feature>
<gene>
    <name evidence="6" type="ORF">IAB36_06605</name>
</gene>
<feature type="region of interest" description="Disordered" evidence="4">
    <location>
        <begin position="183"/>
        <end position="204"/>
    </location>
</feature>
<protein>
    <submittedName>
        <fullName evidence="6">Winged helix-turn-helix transcriptional regulator</fullName>
    </submittedName>
</protein>
<organism evidence="6 7">
    <name type="scientific">Candidatus Egerieicola pullicola</name>
    <dbReference type="NCBI Taxonomy" id="2840775"/>
    <lineage>
        <taxon>Bacteria</taxon>
        <taxon>Bacillati</taxon>
        <taxon>Bacillota</taxon>
        <taxon>Clostridia</taxon>
        <taxon>Eubacteriales</taxon>
        <taxon>Oscillospiraceae</taxon>
        <taxon>Oscillospiraceae incertae sedis</taxon>
        <taxon>Candidatus Egerieicola</taxon>
    </lineage>
</organism>
<evidence type="ECO:0000256" key="1">
    <source>
        <dbReference type="ARBA" id="ARBA00023015"/>
    </source>
</evidence>
<dbReference type="InterPro" id="IPR036388">
    <property type="entry name" value="WH-like_DNA-bd_sf"/>
</dbReference>
<dbReference type="Pfam" id="PF12802">
    <property type="entry name" value="MarR_2"/>
    <property type="match status" value="1"/>
</dbReference>
<dbReference type="AlphaFoldDB" id="A0A9D1DD37"/>